<sequence length="43" mass="4985">MFQEVSAFCPKANRKVRSFDMSRDGFTLLVMGYTGSRQDRLTH</sequence>
<accession>A0A1I2TEH1</accession>
<dbReference type="EMBL" id="FOPM01000007">
    <property type="protein sequence ID" value="SFG63228.1"/>
    <property type="molecule type" value="Genomic_DNA"/>
</dbReference>
<name>A0A1I2TEH1_9HYPH</name>
<proteinExistence type="predicted"/>
<evidence type="ECO:0000313" key="1">
    <source>
        <dbReference type="EMBL" id="SFG63228.1"/>
    </source>
</evidence>
<dbReference type="Proteomes" id="UP000199229">
    <property type="component" value="Unassembled WGS sequence"/>
</dbReference>
<organism evidence="1 2">
    <name type="scientific">Methylobacterium gossipiicola</name>
    <dbReference type="NCBI Taxonomy" id="582675"/>
    <lineage>
        <taxon>Bacteria</taxon>
        <taxon>Pseudomonadati</taxon>
        <taxon>Pseudomonadota</taxon>
        <taxon>Alphaproteobacteria</taxon>
        <taxon>Hyphomicrobiales</taxon>
        <taxon>Methylobacteriaceae</taxon>
        <taxon>Methylobacterium</taxon>
    </lineage>
</organism>
<protein>
    <submittedName>
        <fullName evidence="1">Uncharacterized protein</fullName>
    </submittedName>
</protein>
<dbReference type="AlphaFoldDB" id="A0A1I2TEH1"/>
<gene>
    <name evidence="1" type="ORF">SAMN05192565_10723</name>
</gene>
<reference evidence="2" key="1">
    <citation type="submission" date="2016-10" db="EMBL/GenBank/DDBJ databases">
        <authorList>
            <person name="Varghese N."/>
            <person name="Submissions S."/>
        </authorList>
    </citation>
    <scope>NUCLEOTIDE SEQUENCE [LARGE SCALE GENOMIC DNA]</scope>
    <source>
        <strain evidence="2">Gh-105</strain>
    </source>
</reference>
<keyword evidence="2" id="KW-1185">Reference proteome</keyword>
<evidence type="ECO:0000313" key="2">
    <source>
        <dbReference type="Proteomes" id="UP000199229"/>
    </source>
</evidence>